<evidence type="ECO:0000256" key="7">
    <source>
        <dbReference type="PROSITE-ProRule" id="PRU01077"/>
    </source>
</evidence>
<dbReference type="PRINTS" id="PR00452">
    <property type="entry name" value="SH3DOMAIN"/>
</dbReference>
<evidence type="ECO:0008006" key="13">
    <source>
        <dbReference type="Google" id="ProtNLM"/>
    </source>
</evidence>
<evidence type="ECO:0000256" key="4">
    <source>
        <dbReference type="ARBA" id="ARBA00022553"/>
    </source>
</evidence>
<dbReference type="SMART" id="SM00055">
    <property type="entry name" value="FCH"/>
    <property type="match status" value="1"/>
</dbReference>
<dbReference type="PANTHER" id="PTHR23065">
    <property type="entry name" value="PROLINE-SERINE-THREONINE PHOSPHATASE INTERACTING PROTEIN 1"/>
    <property type="match status" value="1"/>
</dbReference>
<dbReference type="PANTHER" id="PTHR23065:SF7">
    <property type="entry name" value="NOSTRIN, ISOFORM H"/>
    <property type="match status" value="1"/>
</dbReference>
<proteinExistence type="predicted"/>
<evidence type="ECO:0000256" key="6">
    <source>
        <dbReference type="PROSITE-ProRule" id="PRU00192"/>
    </source>
</evidence>
<reference evidence="11" key="1">
    <citation type="submission" date="2020-12" db="EMBL/GenBank/DDBJ databases">
        <title>Metabolic potential, ecology and presence of endohyphal bacteria is reflected in genomic diversity of Mucoromycotina.</title>
        <authorList>
            <person name="Muszewska A."/>
            <person name="Okrasinska A."/>
            <person name="Steczkiewicz K."/>
            <person name="Drgas O."/>
            <person name="Orlowska M."/>
            <person name="Perlinska-Lenart U."/>
            <person name="Aleksandrzak-Piekarczyk T."/>
            <person name="Szatraj K."/>
            <person name="Zielenkiewicz U."/>
            <person name="Pilsyk S."/>
            <person name="Malc E."/>
            <person name="Mieczkowski P."/>
            <person name="Kruszewska J.S."/>
            <person name="Biernat P."/>
            <person name="Pawlowska J."/>
        </authorList>
    </citation>
    <scope>NUCLEOTIDE SEQUENCE</scope>
    <source>
        <strain evidence="11">WA0000051536</strain>
    </source>
</reference>
<dbReference type="InterPro" id="IPR001060">
    <property type="entry name" value="FCH_dom"/>
</dbReference>
<dbReference type="GO" id="GO:0009898">
    <property type="term" value="C:cytoplasmic side of plasma membrane"/>
    <property type="evidence" value="ECO:0007669"/>
    <property type="project" value="TreeGrafter"/>
</dbReference>
<gene>
    <name evidence="11" type="ORF">INT44_004037</name>
</gene>
<dbReference type="EMBL" id="JAEPRA010000001">
    <property type="protein sequence ID" value="KAG2188897.1"/>
    <property type="molecule type" value="Genomic_DNA"/>
</dbReference>
<keyword evidence="5" id="KW-0206">Cytoskeleton</keyword>
<dbReference type="InterPro" id="IPR027267">
    <property type="entry name" value="AH/BAR_dom_sf"/>
</dbReference>
<protein>
    <recommendedName>
        <fullName evidence="13">SH3 domain-containing protein</fullName>
    </recommendedName>
</protein>
<dbReference type="PROSITE" id="PS50002">
    <property type="entry name" value="SH3"/>
    <property type="match status" value="1"/>
</dbReference>
<dbReference type="Pfam" id="PF00611">
    <property type="entry name" value="FCH"/>
    <property type="match status" value="1"/>
</dbReference>
<dbReference type="OrthoDB" id="19092at2759"/>
<evidence type="ECO:0000256" key="1">
    <source>
        <dbReference type="ARBA" id="ARBA00004245"/>
    </source>
</evidence>
<dbReference type="InterPro" id="IPR036028">
    <property type="entry name" value="SH3-like_dom_sf"/>
</dbReference>
<feature type="region of interest" description="Disordered" evidence="8">
    <location>
        <begin position="279"/>
        <end position="637"/>
    </location>
</feature>
<evidence type="ECO:0000313" key="11">
    <source>
        <dbReference type="EMBL" id="KAG2188897.1"/>
    </source>
</evidence>
<dbReference type="Gene3D" id="1.20.1270.60">
    <property type="entry name" value="Arfaptin homology (AH) domain/BAR domain"/>
    <property type="match status" value="1"/>
</dbReference>
<dbReference type="InterPro" id="IPR031160">
    <property type="entry name" value="F_BAR_dom"/>
</dbReference>
<sequence length="834" mass="93808">MHNEPALSFVDSFWGKGLNGMDTLFRRMESGHQTCENLYAIYMGRAKVEADYSNHLSVISRTVLCDEEETGDIVRAMDVFSNEMATNGQSHLELARKIESEIAGPLQNFSQNYIDLVNECRNRIDELCHTRDGFAAVIVETGDRFTAEQKRLGADRSSRTSRFAQERLREIHQEYQSAIANFEESVKELHDIWGDCCTVLQDLEEQRIELLILKMWEYANLYSANLLSEDDTYESIRQSLDKCKIQDEIEAFISEKATGRDIPAPLDYLQKYVQQNGKGREVEEIPEPQLPVNKTLPPRPDRASTVTKKALAKIQTNSVRQQPTVAKELPGFGANKRMDIRRKPVSSTSSPMKSGSTSRNGNDMVMASSQSEDSLRSKNKPIGELEELLKRFEGGNDQPQEAPRKNRSSHSVRQGGTPPVPPPRPHEKYRQSMVVESDHSEKKSQTKTADRRQSAPPPSSAQSRSLSPTSSSSTGILSPPKSPRPQSQQLSPRLPEAEVSVDPLTPPLSASSTEICPSPVFLQQAYHPPQENDDWKVSSSPSPIDQEQQQRQQLQQQQMQQQQQQQHHQQMQQQQMQQQQHHQQQLLSQQSQSAIHLPQQPPHGQHSIQHPQQQPAQNQHMMHQQQPIQGQPLMHQPQQQQQMAVPYANQGQHSQQYMRSQTLPASYGGSSPMMTPYAPPSPAMVNAPSPWLSAQPQQMAPPSQPTNGNFDPPRSPMMSAASPMMAPRSPMMRSPMMQPRSPMIPNGAVSPMMQATSVPRPTALPNGRPILQWAAAKYDYAARDKTELSFRKGSIMAILGPSEDEDWWLADLWDEQNRCSYGHGTVPSNYVQAL</sequence>
<feature type="compositionally biased region" description="Polar residues" evidence="8">
    <location>
        <begin position="537"/>
        <end position="547"/>
    </location>
</feature>
<dbReference type="Gene3D" id="2.30.30.40">
    <property type="entry name" value="SH3 Domains"/>
    <property type="match status" value="1"/>
</dbReference>
<dbReference type="GO" id="GO:0120104">
    <property type="term" value="C:mitotic actomyosin contractile ring, proximal layer"/>
    <property type="evidence" value="ECO:0007669"/>
    <property type="project" value="TreeGrafter"/>
</dbReference>
<keyword evidence="4" id="KW-0597">Phosphoprotein</keyword>
<feature type="compositionally biased region" description="Basic and acidic residues" evidence="8">
    <location>
        <begin position="373"/>
        <end position="394"/>
    </location>
</feature>
<comment type="caution">
    <text evidence="11">The sequence shown here is derived from an EMBL/GenBank/DDBJ whole genome shotgun (WGS) entry which is preliminary data.</text>
</comment>
<feature type="compositionally biased region" description="Low complexity" evidence="8">
    <location>
        <begin position="549"/>
        <end position="593"/>
    </location>
</feature>
<keyword evidence="12" id="KW-1185">Reference proteome</keyword>
<dbReference type="SUPFAM" id="SSF50044">
    <property type="entry name" value="SH3-domain"/>
    <property type="match status" value="1"/>
</dbReference>
<name>A0A8H7QA86_9FUNG</name>
<feature type="domain" description="SH3" evidence="9">
    <location>
        <begin position="769"/>
        <end position="834"/>
    </location>
</feature>
<feature type="compositionally biased region" description="Basic and acidic residues" evidence="8">
    <location>
        <begin position="424"/>
        <end position="453"/>
    </location>
</feature>
<evidence type="ECO:0000256" key="3">
    <source>
        <dbReference type="ARBA" id="ARBA00022490"/>
    </source>
</evidence>
<dbReference type="GO" id="GO:0030036">
    <property type="term" value="P:actin cytoskeleton organization"/>
    <property type="evidence" value="ECO:0007669"/>
    <property type="project" value="UniProtKB-ARBA"/>
</dbReference>
<dbReference type="SUPFAM" id="SSF103657">
    <property type="entry name" value="BAR/IMD domain-like"/>
    <property type="match status" value="1"/>
</dbReference>
<feature type="compositionally biased region" description="Low complexity" evidence="8">
    <location>
        <begin position="602"/>
        <end position="637"/>
    </location>
</feature>
<feature type="region of interest" description="Disordered" evidence="8">
    <location>
        <begin position="692"/>
        <end position="720"/>
    </location>
</feature>
<keyword evidence="7" id="KW-0175">Coiled coil</keyword>
<feature type="domain" description="F-BAR" evidence="10">
    <location>
        <begin position="7"/>
        <end position="248"/>
    </location>
</feature>
<dbReference type="PROSITE" id="PS51741">
    <property type="entry name" value="F_BAR"/>
    <property type="match status" value="1"/>
</dbReference>
<evidence type="ECO:0000259" key="10">
    <source>
        <dbReference type="PROSITE" id="PS51741"/>
    </source>
</evidence>
<keyword evidence="3" id="KW-0963">Cytoplasm</keyword>
<feature type="compositionally biased region" description="Low complexity" evidence="8">
    <location>
        <begin position="460"/>
        <end position="494"/>
    </location>
</feature>
<dbReference type="SMART" id="SM00326">
    <property type="entry name" value="SH3"/>
    <property type="match status" value="1"/>
</dbReference>
<dbReference type="AlphaFoldDB" id="A0A8H7QA86"/>
<evidence type="ECO:0000256" key="2">
    <source>
        <dbReference type="ARBA" id="ARBA00022443"/>
    </source>
</evidence>
<accession>A0A8H7QA86</accession>
<dbReference type="Proteomes" id="UP000612746">
    <property type="component" value="Unassembled WGS sequence"/>
</dbReference>
<feature type="compositionally biased region" description="Low complexity" evidence="8">
    <location>
        <begin position="345"/>
        <end position="358"/>
    </location>
</feature>
<evidence type="ECO:0000256" key="8">
    <source>
        <dbReference type="SAM" id="MobiDB-lite"/>
    </source>
</evidence>
<evidence type="ECO:0000313" key="12">
    <source>
        <dbReference type="Proteomes" id="UP000612746"/>
    </source>
</evidence>
<evidence type="ECO:0000256" key="5">
    <source>
        <dbReference type="ARBA" id="ARBA00023212"/>
    </source>
</evidence>
<comment type="subcellular location">
    <subcellularLocation>
        <location evidence="1">Cytoplasm</location>
        <location evidence="1">Cytoskeleton</location>
    </subcellularLocation>
</comment>
<feature type="compositionally biased region" description="Polar residues" evidence="8">
    <location>
        <begin position="314"/>
        <end position="324"/>
    </location>
</feature>
<dbReference type="Pfam" id="PF00018">
    <property type="entry name" value="SH3_1"/>
    <property type="match status" value="1"/>
</dbReference>
<dbReference type="GO" id="GO:0005543">
    <property type="term" value="F:phospholipid binding"/>
    <property type="evidence" value="ECO:0007669"/>
    <property type="project" value="TreeGrafter"/>
</dbReference>
<keyword evidence="2 6" id="KW-0728">SH3 domain</keyword>
<dbReference type="InterPro" id="IPR001452">
    <property type="entry name" value="SH3_domain"/>
</dbReference>
<evidence type="ECO:0000259" key="9">
    <source>
        <dbReference type="PROSITE" id="PS50002"/>
    </source>
</evidence>
<organism evidence="11 12">
    <name type="scientific">Umbelopsis vinacea</name>
    <dbReference type="NCBI Taxonomy" id="44442"/>
    <lineage>
        <taxon>Eukaryota</taxon>
        <taxon>Fungi</taxon>
        <taxon>Fungi incertae sedis</taxon>
        <taxon>Mucoromycota</taxon>
        <taxon>Mucoromycotina</taxon>
        <taxon>Umbelopsidomycetes</taxon>
        <taxon>Umbelopsidales</taxon>
        <taxon>Umbelopsidaceae</taxon>
        <taxon>Umbelopsis</taxon>
    </lineage>
</organism>